<proteinExistence type="predicted"/>
<name>A0A0F9SQE3_9ZZZZ</name>
<dbReference type="AlphaFoldDB" id="A0A0F9SQE3"/>
<comment type="caution">
    <text evidence="1">The sequence shown here is derived from an EMBL/GenBank/DDBJ whole genome shotgun (WGS) entry which is preliminary data.</text>
</comment>
<evidence type="ECO:0008006" key="2">
    <source>
        <dbReference type="Google" id="ProtNLM"/>
    </source>
</evidence>
<accession>A0A0F9SQE3</accession>
<evidence type="ECO:0000313" key="1">
    <source>
        <dbReference type="EMBL" id="KKN69139.1"/>
    </source>
</evidence>
<gene>
    <name evidence="1" type="ORF">LCGC14_0444280</name>
</gene>
<dbReference type="SUPFAM" id="SSF109604">
    <property type="entry name" value="HD-domain/PDEase-like"/>
    <property type="match status" value="1"/>
</dbReference>
<protein>
    <recommendedName>
        <fullName evidence="2">HD domain-containing protein</fullName>
    </recommendedName>
</protein>
<dbReference type="EMBL" id="LAZR01000432">
    <property type="protein sequence ID" value="KKN69139.1"/>
    <property type="molecule type" value="Genomic_DNA"/>
</dbReference>
<organism evidence="1">
    <name type="scientific">marine sediment metagenome</name>
    <dbReference type="NCBI Taxonomy" id="412755"/>
    <lineage>
        <taxon>unclassified sequences</taxon>
        <taxon>metagenomes</taxon>
        <taxon>ecological metagenomes</taxon>
    </lineage>
</organism>
<dbReference type="Gene3D" id="1.10.3210.10">
    <property type="entry name" value="Hypothetical protein af1432"/>
    <property type="match status" value="1"/>
</dbReference>
<reference evidence="1" key="1">
    <citation type="journal article" date="2015" name="Nature">
        <title>Complex archaea that bridge the gap between prokaryotes and eukaryotes.</title>
        <authorList>
            <person name="Spang A."/>
            <person name="Saw J.H."/>
            <person name="Jorgensen S.L."/>
            <person name="Zaremba-Niedzwiedzka K."/>
            <person name="Martijn J."/>
            <person name="Lind A.E."/>
            <person name="van Eijk R."/>
            <person name="Schleper C."/>
            <person name="Guy L."/>
            <person name="Ettema T.J."/>
        </authorList>
    </citation>
    <scope>NUCLEOTIDE SEQUENCE</scope>
</reference>
<sequence>MEPTPNADPDRGGWIETYSGNRFYMFDPTPEEVNLEDIAHSLSLINRYNGHTRFPVSVGQHVLFVADMARKYAPEDKADRYETLGLVHDFEEAYIGDLTTPLKRGLWMVPGFKVWWDDMLDRLNKAIYQAAGVAPPNAYEETIIKFFDLKAFVIESFFALPGRGHTFDNSAPLMLKEMAAAHIRLPDPKPISEDSDPDFYLERQDYTPIVIETEILSRLARLTPEGE</sequence>